<proteinExistence type="predicted"/>
<dbReference type="InterPro" id="IPR035899">
    <property type="entry name" value="DBL_dom_sf"/>
</dbReference>
<reference evidence="1" key="1">
    <citation type="submission" date="2015-04" db="EMBL/GenBank/DDBJ databases">
        <title>The genome sequence of the plant pathogenic Rhizarian Plasmodiophora brassicae reveals insights in its biotrophic life cycle and the origin of chitin synthesis.</title>
        <authorList>
            <person name="Schwelm A."/>
            <person name="Fogelqvist J."/>
            <person name="Knaust A."/>
            <person name="Julke S."/>
            <person name="Lilja T."/>
            <person name="Dhandapani V."/>
            <person name="Bonilla-Rosso G."/>
            <person name="Karlsson M."/>
            <person name="Shevchenko A."/>
            <person name="Choi S.R."/>
            <person name="Kim H.G."/>
            <person name="Park J.Y."/>
            <person name="Lim Y.P."/>
            <person name="Ludwig-Muller J."/>
            <person name="Dixelius C."/>
        </authorList>
    </citation>
    <scope>NUCLEOTIDE SEQUENCE</scope>
    <source>
        <tissue evidence="1">Potato root galls</tissue>
    </source>
</reference>
<protein>
    <recommendedName>
        <fullName evidence="2">DH domain-containing protein</fullName>
    </recommendedName>
</protein>
<name>A0A0H5RFY5_9EUKA</name>
<evidence type="ECO:0000313" key="1">
    <source>
        <dbReference type="EMBL" id="CRZ12938.1"/>
    </source>
</evidence>
<dbReference type="SUPFAM" id="SSF48065">
    <property type="entry name" value="DBL homology domain (DH-domain)"/>
    <property type="match status" value="1"/>
</dbReference>
<dbReference type="EMBL" id="HACM01012496">
    <property type="protein sequence ID" value="CRZ12938.1"/>
    <property type="molecule type" value="Transcribed_RNA"/>
</dbReference>
<organism evidence="1">
    <name type="scientific">Spongospora subterranea</name>
    <dbReference type="NCBI Taxonomy" id="70186"/>
    <lineage>
        <taxon>Eukaryota</taxon>
        <taxon>Sar</taxon>
        <taxon>Rhizaria</taxon>
        <taxon>Endomyxa</taxon>
        <taxon>Phytomyxea</taxon>
        <taxon>Plasmodiophorida</taxon>
        <taxon>Plasmodiophoridae</taxon>
        <taxon>Spongospora</taxon>
    </lineage>
</organism>
<feature type="non-terminal residue" evidence="1">
    <location>
        <position position="123"/>
    </location>
</feature>
<evidence type="ECO:0008006" key="2">
    <source>
        <dbReference type="Google" id="ProtNLM"/>
    </source>
</evidence>
<accession>A0A0H5RFY5</accession>
<sequence length="123" mass="14071">LIQRFYRKMLKDLVDIMDAISAAGNVVAADDISAIFINTRLRFHLDQGMYFHVMQLRADGALLDNMPTVILLYMPLFDLYRQVVAQHGQCLTTFQKISQESPAFNDIFACKKFDFPAMLFASL</sequence>
<dbReference type="AlphaFoldDB" id="A0A0H5RFY5"/>
<feature type="non-terminal residue" evidence="1">
    <location>
        <position position="1"/>
    </location>
</feature>